<proteinExistence type="predicted"/>
<evidence type="ECO:0000313" key="2">
    <source>
        <dbReference type="Proteomes" id="UP000248012"/>
    </source>
</evidence>
<accession>A0A2V4NNZ8</accession>
<gene>
    <name evidence="1" type="ORF">DI396_15740</name>
</gene>
<evidence type="ECO:0000313" key="1">
    <source>
        <dbReference type="EMBL" id="PYC46366.1"/>
    </source>
</evidence>
<comment type="caution">
    <text evidence="1">The sequence shown here is derived from an EMBL/GenBank/DDBJ whole genome shotgun (WGS) entry which is preliminary data.</text>
</comment>
<sequence>MNNLRGSEKMAQSVYVAGVGMTRFNKLGNHDPYPVFGAAAVRDALADSGATMMRSRRLMRNMFTATAPMVARS</sequence>
<reference evidence="1 2" key="1">
    <citation type="submission" date="2018-05" db="EMBL/GenBank/DDBJ databases">
        <title>Oceanovita maritima gen. nov., sp. nov., a marine bacterium in the family Rhodobacteraceae isolated from surface seawater of Lundu port Xiamen, China.</title>
        <authorList>
            <person name="Hetharua B.H."/>
            <person name="Min D."/>
            <person name="Liao H."/>
            <person name="Tian Y."/>
        </authorList>
    </citation>
    <scope>NUCLEOTIDE SEQUENCE [LARGE SCALE GENOMIC DNA]</scope>
    <source>
        <strain evidence="1 2">FSX-11</strain>
    </source>
</reference>
<dbReference type="Proteomes" id="UP000248012">
    <property type="component" value="Unassembled WGS sequence"/>
</dbReference>
<dbReference type="AlphaFoldDB" id="A0A2V4NNZ8"/>
<name>A0A2V4NNZ8_9RHOB</name>
<keyword evidence="2" id="KW-1185">Reference proteome</keyword>
<organism evidence="1 2">
    <name type="scientific">Litorivita pollutaquae</name>
    <dbReference type="NCBI Taxonomy" id="2200892"/>
    <lineage>
        <taxon>Bacteria</taxon>
        <taxon>Pseudomonadati</taxon>
        <taxon>Pseudomonadota</taxon>
        <taxon>Alphaproteobacteria</taxon>
        <taxon>Rhodobacterales</taxon>
        <taxon>Paracoccaceae</taxon>
        <taxon>Litorivita</taxon>
    </lineage>
</organism>
<dbReference type="EMBL" id="QFVT01000015">
    <property type="protein sequence ID" value="PYC46366.1"/>
    <property type="molecule type" value="Genomic_DNA"/>
</dbReference>
<protein>
    <submittedName>
        <fullName evidence="1">Uncharacterized protein</fullName>
    </submittedName>
</protein>